<dbReference type="EC" id="2.1.1.-" evidence="4"/>
<keyword evidence="2" id="KW-0489">Methyltransferase</keyword>
<dbReference type="GO" id="GO:0003677">
    <property type="term" value="F:DNA binding"/>
    <property type="evidence" value="ECO:0007669"/>
    <property type="project" value="InterPro"/>
</dbReference>
<evidence type="ECO:0000313" key="7">
    <source>
        <dbReference type="Proteomes" id="UP000824225"/>
    </source>
</evidence>
<dbReference type="Pfam" id="PF01555">
    <property type="entry name" value="N6_N4_Mtase"/>
    <property type="match status" value="2"/>
</dbReference>
<dbReference type="AlphaFoldDB" id="A0A9D2KLM5"/>
<dbReference type="Gene3D" id="3.40.50.150">
    <property type="entry name" value="Vaccinia Virus protein VP39"/>
    <property type="match status" value="1"/>
</dbReference>
<dbReference type="PROSITE" id="PS00092">
    <property type="entry name" value="N6_MTASE"/>
    <property type="match status" value="1"/>
</dbReference>
<comment type="caution">
    <text evidence="6">The sequence shown here is derived from an EMBL/GenBank/DDBJ whole genome shotgun (WGS) entry which is preliminary data.</text>
</comment>
<gene>
    <name evidence="6" type="ORF">H9962_06805</name>
</gene>
<evidence type="ECO:0000256" key="3">
    <source>
        <dbReference type="ARBA" id="ARBA00022679"/>
    </source>
</evidence>
<dbReference type="InterPro" id="IPR029063">
    <property type="entry name" value="SAM-dependent_MTases_sf"/>
</dbReference>
<evidence type="ECO:0000313" key="6">
    <source>
        <dbReference type="EMBL" id="HJA08881.1"/>
    </source>
</evidence>
<feature type="domain" description="DNA methylase N-4/N-6" evidence="5">
    <location>
        <begin position="28"/>
        <end position="154"/>
    </location>
</feature>
<dbReference type="InterPro" id="IPR002052">
    <property type="entry name" value="DNA_methylase_N6_adenine_CS"/>
</dbReference>
<name>A0A9D2KLM5_9BACT</name>
<proteinExistence type="inferred from homology"/>
<reference evidence="6" key="1">
    <citation type="journal article" date="2021" name="PeerJ">
        <title>Extensive microbial diversity within the chicken gut microbiome revealed by metagenomics and culture.</title>
        <authorList>
            <person name="Gilroy R."/>
            <person name="Ravi A."/>
            <person name="Getino M."/>
            <person name="Pursley I."/>
            <person name="Horton D.L."/>
            <person name="Alikhan N.F."/>
            <person name="Baker D."/>
            <person name="Gharbi K."/>
            <person name="Hall N."/>
            <person name="Watson M."/>
            <person name="Adriaenssens E.M."/>
            <person name="Foster-Nyarko E."/>
            <person name="Jarju S."/>
            <person name="Secka A."/>
            <person name="Antonio M."/>
            <person name="Oren A."/>
            <person name="Chaudhuri R.R."/>
            <person name="La Ragione R."/>
            <person name="Hildebrand F."/>
            <person name="Pallen M.J."/>
        </authorList>
    </citation>
    <scope>NUCLEOTIDE SEQUENCE</scope>
    <source>
        <strain evidence="6">CHK186-16707</strain>
    </source>
</reference>
<sequence>MPFYHDDWLTLYQGDALSVLRGLPAEHVDAVITDPPYNSGAATLSAKQADPAQKYQSTGTRKVYPTMLGDGRDQRSFTLWCTLWLTECWRSARMHAPLLVFTDWRQLPSVTDAVQAAGWQWRGLVVWHKASARPMQGEFRRDTEFVVYARKGGRGQASPHCLPGVFRYPVIPSQKLHLTSKPLPLLVDLMAIVPEGGLVLDPFLGGGTTAAAAKTTGRSCVGCELLAEYAAITRDRVMTMEAPTI</sequence>
<dbReference type="PRINTS" id="PR00508">
    <property type="entry name" value="S21N4MTFRASE"/>
</dbReference>
<dbReference type="GO" id="GO:0008170">
    <property type="term" value="F:N-methyltransferase activity"/>
    <property type="evidence" value="ECO:0007669"/>
    <property type="project" value="InterPro"/>
</dbReference>
<evidence type="ECO:0000256" key="4">
    <source>
        <dbReference type="RuleBase" id="RU362026"/>
    </source>
</evidence>
<dbReference type="SUPFAM" id="SSF53335">
    <property type="entry name" value="S-adenosyl-L-methionine-dependent methyltransferases"/>
    <property type="match status" value="1"/>
</dbReference>
<evidence type="ECO:0000256" key="1">
    <source>
        <dbReference type="ARBA" id="ARBA00006594"/>
    </source>
</evidence>
<organism evidence="6 7">
    <name type="scientific">Candidatus Mailhella merdigallinarum</name>
    <dbReference type="NCBI Taxonomy" id="2838658"/>
    <lineage>
        <taxon>Bacteria</taxon>
        <taxon>Pseudomonadati</taxon>
        <taxon>Thermodesulfobacteriota</taxon>
        <taxon>Desulfovibrionia</taxon>
        <taxon>Desulfovibrionales</taxon>
        <taxon>Desulfovibrionaceae</taxon>
        <taxon>Mailhella</taxon>
    </lineage>
</organism>
<accession>A0A9D2KLM5</accession>
<protein>
    <recommendedName>
        <fullName evidence="4">Methyltransferase</fullName>
        <ecNumber evidence="4">2.1.1.-</ecNumber>
    </recommendedName>
</protein>
<evidence type="ECO:0000259" key="5">
    <source>
        <dbReference type="Pfam" id="PF01555"/>
    </source>
</evidence>
<dbReference type="EMBL" id="DXAN01000023">
    <property type="protein sequence ID" value="HJA08881.1"/>
    <property type="molecule type" value="Genomic_DNA"/>
</dbReference>
<dbReference type="GO" id="GO:0032259">
    <property type="term" value="P:methylation"/>
    <property type="evidence" value="ECO:0007669"/>
    <property type="project" value="UniProtKB-KW"/>
</dbReference>
<dbReference type="Proteomes" id="UP000824225">
    <property type="component" value="Unassembled WGS sequence"/>
</dbReference>
<dbReference type="InterPro" id="IPR001091">
    <property type="entry name" value="RM_Methyltransferase"/>
</dbReference>
<reference evidence="6" key="2">
    <citation type="submission" date="2021-04" db="EMBL/GenBank/DDBJ databases">
        <authorList>
            <person name="Gilroy R."/>
        </authorList>
    </citation>
    <scope>NUCLEOTIDE SEQUENCE</scope>
    <source>
        <strain evidence="6">CHK186-16707</strain>
    </source>
</reference>
<comment type="similarity">
    <text evidence="1 4">Belongs to the N(4)/N(6)-methyltransferase family.</text>
</comment>
<evidence type="ECO:0000256" key="2">
    <source>
        <dbReference type="ARBA" id="ARBA00022603"/>
    </source>
</evidence>
<dbReference type="InterPro" id="IPR002941">
    <property type="entry name" value="DNA_methylase_N4/N6"/>
</dbReference>
<feature type="domain" description="DNA methylase N-4/N-6" evidence="5">
    <location>
        <begin position="175"/>
        <end position="233"/>
    </location>
</feature>
<keyword evidence="3" id="KW-0808">Transferase</keyword>